<reference evidence="1" key="2">
    <citation type="journal article" date="2015" name="Fish Shellfish Immunol.">
        <title>Early steps in the European eel (Anguilla anguilla)-Vibrio vulnificus interaction in the gills: Role of the RtxA13 toxin.</title>
        <authorList>
            <person name="Callol A."/>
            <person name="Pajuelo D."/>
            <person name="Ebbesson L."/>
            <person name="Teles M."/>
            <person name="MacKenzie S."/>
            <person name="Amaro C."/>
        </authorList>
    </citation>
    <scope>NUCLEOTIDE SEQUENCE</scope>
</reference>
<proteinExistence type="predicted"/>
<reference evidence="1" key="1">
    <citation type="submission" date="2014-11" db="EMBL/GenBank/DDBJ databases">
        <authorList>
            <person name="Amaro Gonzalez C."/>
        </authorList>
    </citation>
    <scope>NUCLEOTIDE SEQUENCE</scope>
</reference>
<name>A0A0E9TZB4_ANGAN</name>
<dbReference type="EMBL" id="GBXM01049568">
    <property type="protein sequence ID" value="JAH59009.1"/>
    <property type="molecule type" value="Transcribed_RNA"/>
</dbReference>
<sequence>MYQRQNLGPLALFTG</sequence>
<organism evidence="1">
    <name type="scientific">Anguilla anguilla</name>
    <name type="common">European freshwater eel</name>
    <name type="synonym">Muraena anguilla</name>
    <dbReference type="NCBI Taxonomy" id="7936"/>
    <lineage>
        <taxon>Eukaryota</taxon>
        <taxon>Metazoa</taxon>
        <taxon>Chordata</taxon>
        <taxon>Craniata</taxon>
        <taxon>Vertebrata</taxon>
        <taxon>Euteleostomi</taxon>
        <taxon>Actinopterygii</taxon>
        <taxon>Neopterygii</taxon>
        <taxon>Teleostei</taxon>
        <taxon>Anguilliformes</taxon>
        <taxon>Anguillidae</taxon>
        <taxon>Anguilla</taxon>
    </lineage>
</organism>
<accession>A0A0E9TZB4</accession>
<protein>
    <submittedName>
        <fullName evidence="1">Uncharacterized protein</fullName>
    </submittedName>
</protein>
<evidence type="ECO:0000313" key="1">
    <source>
        <dbReference type="EMBL" id="JAH59009.1"/>
    </source>
</evidence>